<dbReference type="PROSITE" id="PS51257">
    <property type="entry name" value="PROKAR_LIPOPROTEIN"/>
    <property type="match status" value="1"/>
</dbReference>
<protein>
    <recommendedName>
        <fullName evidence="3">DUF4296 domain-containing protein</fullName>
    </recommendedName>
</protein>
<accession>A0ABR7Q5W6</accession>
<keyword evidence="2" id="KW-1185">Reference proteome</keyword>
<dbReference type="RefSeq" id="WP_187560984.1">
    <property type="nucleotide sequence ID" value="NZ_JACGWS010000002.1"/>
</dbReference>
<sequence>MKISYILLFLFIITSCKSYEPFVSRKAKKENIKHLKKTLDLSKKQFLQLANNDSILYSISKSLKNKKVAKRKVEKRLDSFFYGKYDIDELSIMLELDRNFPEMEFNFEKDNSRKRLEFKNLSELKKFMKKIDSSFKKEIIIVTDSTKKKKQKQ</sequence>
<dbReference type="EMBL" id="JACGWS010000002">
    <property type="protein sequence ID" value="MBC8753950.1"/>
    <property type="molecule type" value="Genomic_DNA"/>
</dbReference>
<proteinExistence type="predicted"/>
<name>A0ABR7Q5W6_9FLAO</name>
<evidence type="ECO:0000313" key="2">
    <source>
        <dbReference type="Proteomes" id="UP000619238"/>
    </source>
</evidence>
<evidence type="ECO:0008006" key="3">
    <source>
        <dbReference type="Google" id="ProtNLM"/>
    </source>
</evidence>
<evidence type="ECO:0000313" key="1">
    <source>
        <dbReference type="EMBL" id="MBC8753950.1"/>
    </source>
</evidence>
<comment type="caution">
    <text evidence="1">The sequence shown here is derived from an EMBL/GenBank/DDBJ whole genome shotgun (WGS) entry which is preliminary data.</text>
</comment>
<organism evidence="1 2">
    <name type="scientific">Kordia aestuariivivens</name>
    <dbReference type="NCBI Taxonomy" id="2759037"/>
    <lineage>
        <taxon>Bacteria</taxon>
        <taxon>Pseudomonadati</taxon>
        <taxon>Bacteroidota</taxon>
        <taxon>Flavobacteriia</taxon>
        <taxon>Flavobacteriales</taxon>
        <taxon>Flavobacteriaceae</taxon>
        <taxon>Kordia</taxon>
    </lineage>
</organism>
<gene>
    <name evidence="1" type="ORF">H2O64_04660</name>
</gene>
<dbReference type="Proteomes" id="UP000619238">
    <property type="component" value="Unassembled WGS sequence"/>
</dbReference>
<reference evidence="1 2" key="1">
    <citation type="submission" date="2020-07" db="EMBL/GenBank/DDBJ databases">
        <title>Description of Kordia aestuariivivens sp. nov., isolated from a tidal flat.</title>
        <authorList>
            <person name="Park S."/>
            <person name="Yoon J.-H."/>
        </authorList>
    </citation>
    <scope>NUCLEOTIDE SEQUENCE [LARGE SCALE GENOMIC DNA]</scope>
    <source>
        <strain evidence="1 2">YSTF-M3</strain>
    </source>
</reference>